<evidence type="ECO:0000313" key="4">
    <source>
        <dbReference type="Proteomes" id="UP000011087"/>
    </source>
</evidence>
<evidence type="ECO:0000256" key="1">
    <source>
        <dbReference type="SAM" id="MobiDB-lite"/>
    </source>
</evidence>
<feature type="region of interest" description="Disordered" evidence="1">
    <location>
        <begin position="1"/>
        <end position="116"/>
    </location>
</feature>
<keyword evidence="4" id="KW-1185">Reference proteome</keyword>
<name>L1JBZ6_GUITC</name>
<gene>
    <name evidence="2" type="ORF">GUITHDRAFT_138548</name>
</gene>
<dbReference type="EMBL" id="JH992996">
    <property type="protein sequence ID" value="EKX46073.1"/>
    <property type="molecule type" value="Genomic_DNA"/>
</dbReference>
<dbReference type="HOGENOM" id="CLU_1859079_0_0_1"/>
<dbReference type="EnsemblProtists" id="EKX46073">
    <property type="protein sequence ID" value="EKX46073"/>
    <property type="gene ID" value="GUITHDRAFT_138548"/>
</dbReference>
<organism evidence="2">
    <name type="scientific">Guillardia theta (strain CCMP2712)</name>
    <name type="common">Cryptophyte</name>
    <dbReference type="NCBI Taxonomy" id="905079"/>
    <lineage>
        <taxon>Eukaryota</taxon>
        <taxon>Cryptophyceae</taxon>
        <taxon>Pyrenomonadales</taxon>
        <taxon>Geminigeraceae</taxon>
        <taxon>Guillardia</taxon>
    </lineage>
</organism>
<dbReference type="GeneID" id="17302768"/>
<dbReference type="RefSeq" id="XP_005833053.1">
    <property type="nucleotide sequence ID" value="XM_005832996.1"/>
</dbReference>
<reference evidence="2 4" key="1">
    <citation type="journal article" date="2012" name="Nature">
        <title>Algal genomes reveal evolutionary mosaicism and the fate of nucleomorphs.</title>
        <authorList>
            <consortium name="DOE Joint Genome Institute"/>
            <person name="Curtis B.A."/>
            <person name="Tanifuji G."/>
            <person name="Burki F."/>
            <person name="Gruber A."/>
            <person name="Irimia M."/>
            <person name="Maruyama S."/>
            <person name="Arias M.C."/>
            <person name="Ball S.G."/>
            <person name="Gile G.H."/>
            <person name="Hirakawa Y."/>
            <person name="Hopkins J.F."/>
            <person name="Kuo A."/>
            <person name="Rensing S.A."/>
            <person name="Schmutz J."/>
            <person name="Symeonidi A."/>
            <person name="Elias M."/>
            <person name="Eveleigh R.J."/>
            <person name="Herman E.K."/>
            <person name="Klute M.J."/>
            <person name="Nakayama T."/>
            <person name="Obornik M."/>
            <person name="Reyes-Prieto A."/>
            <person name="Armbrust E.V."/>
            <person name="Aves S.J."/>
            <person name="Beiko R.G."/>
            <person name="Coutinho P."/>
            <person name="Dacks J.B."/>
            <person name="Durnford D.G."/>
            <person name="Fast N.M."/>
            <person name="Green B.R."/>
            <person name="Grisdale C.J."/>
            <person name="Hempel F."/>
            <person name="Henrissat B."/>
            <person name="Hoppner M.P."/>
            <person name="Ishida K."/>
            <person name="Kim E."/>
            <person name="Koreny L."/>
            <person name="Kroth P.G."/>
            <person name="Liu Y."/>
            <person name="Malik S.B."/>
            <person name="Maier U.G."/>
            <person name="McRose D."/>
            <person name="Mock T."/>
            <person name="Neilson J.A."/>
            <person name="Onodera N.T."/>
            <person name="Poole A.M."/>
            <person name="Pritham E.J."/>
            <person name="Richards T.A."/>
            <person name="Rocap G."/>
            <person name="Roy S.W."/>
            <person name="Sarai C."/>
            <person name="Schaack S."/>
            <person name="Shirato S."/>
            <person name="Slamovits C.H."/>
            <person name="Spencer D.F."/>
            <person name="Suzuki S."/>
            <person name="Worden A.Z."/>
            <person name="Zauner S."/>
            <person name="Barry K."/>
            <person name="Bell C."/>
            <person name="Bharti A.K."/>
            <person name="Crow J.A."/>
            <person name="Grimwood J."/>
            <person name="Kramer R."/>
            <person name="Lindquist E."/>
            <person name="Lucas S."/>
            <person name="Salamov A."/>
            <person name="McFadden G.I."/>
            <person name="Lane C.E."/>
            <person name="Keeling P.J."/>
            <person name="Gray M.W."/>
            <person name="Grigoriev I.V."/>
            <person name="Archibald J.M."/>
        </authorList>
    </citation>
    <scope>NUCLEOTIDE SEQUENCE</scope>
    <source>
        <strain evidence="2 4">CCMP2712</strain>
    </source>
</reference>
<protein>
    <submittedName>
        <fullName evidence="2 3">Uncharacterized protein</fullName>
    </submittedName>
</protein>
<feature type="compositionally biased region" description="Basic and acidic residues" evidence="1">
    <location>
        <begin position="79"/>
        <end position="113"/>
    </location>
</feature>
<reference evidence="4" key="2">
    <citation type="submission" date="2012-11" db="EMBL/GenBank/DDBJ databases">
        <authorList>
            <person name="Kuo A."/>
            <person name="Curtis B.A."/>
            <person name="Tanifuji G."/>
            <person name="Burki F."/>
            <person name="Gruber A."/>
            <person name="Irimia M."/>
            <person name="Maruyama S."/>
            <person name="Arias M.C."/>
            <person name="Ball S.G."/>
            <person name="Gile G.H."/>
            <person name="Hirakawa Y."/>
            <person name="Hopkins J.F."/>
            <person name="Rensing S.A."/>
            <person name="Schmutz J."/>
            <person name="Symeonidi A."/>
            <person name="Elias M."/>
            <person name="Eveleigh R.J."/>
            <person name="Herman E.K."/>
            <person name="Klute M.J."/>
            <person name="Nakayama T."/>
            <person name="Obornik M."/>
            <person name="Reyes-Prieto A."/>
            <person name="Armbrust E.V."/>
            <person name="Aves S.J."/>
            <person name="Beiko R.G."/>
            <person name="Coutinho P."/>
            <person name="Dacks J.B."/>
            <person name="Durnford D.G."/>
            <person name="Fast N.M."/>
            <person name="Green B.R."/>
            <person name="Grisdale C."/>
            <person name="Hempe F."/>
            <person name="Henrissat B."/>
            <person name="Hoppner M.P."/>
            <person name="Ishida K.-I."/>
            <person name="Kim E."/>
            <person name="Koreny L."/>
            <person name="Kroth P.G."/>
            <person name="Liu Y."/>
            <person name="Malik S.-B."/>
            <person name="Maier U.G."/>
            <person name="McRose D."/>
            <person name="Mock T."/>
            <person name="Neilson J.A."/>
            <person name="Onodera N.T."/>
            <person name="Poole A.M."/>
            <person name="Pritham E.J."/>
            <person name="Richards T.A."/>
            <person name="Rocap G."/>
            <person name="Roy S.W."/>
            <person name="Sarai C."/>
            <person name="Schaack S."/>
            <person name="Shirato S."/>
            <person name="Slamovits C.H."/>
            <person name="Spencer D.F."/>
            <person name="Suzuki S."/>
            <person name="Worden A.Z."/>
            <person name="Zauner S."/>
            <person name="Barry K."/>
            <person name="Bell C."/>
            <person name="Bharti A.K."/>
            <person name="Crow J.A."/>
            <person name="Grimwood J."/>
            <person name="Kramer R."/>
            <person name="Lindquist E."/>
            <person name="Lucas S."/>
            <person name="Salamov A."/>
            <person name="McFadden G.I."/>
            <person name="Lane C.E."/>
            <person name="Keeling P.J."/>
            <person name="Gray M.W."/>
            <person name="Grigoriev I.V."/>
            <person name="Archibald J.M."/>
        </authorList>
    </citation>
    <scope>NUCLEOTIDE SEQUENCE</scope>
    <source>
        <strain evidence="4">CCMP2712</strain>
    </source>
</reference>
<sequence>MASNVLAGENPDQAMHARRSKREYGRELLMQMEADRQRRSNEAAFISNPSEPNARKRNAAEEFVLPEIQKSAPAAPPQERNKRAEARPRSRQRESKERREIPTPPMRGEEQHGQRAQVQNILEMEVNKMKMNGKMNLL</sequence>
<proteinExistence type="predicted"/>
<dbReference type="KEGG" id="gtt:GUITHDRAFT_138548"/>
<evidence type="ECO:0000313" key="2">
    <source>
        <dbReference type="EMBL" id="EKX46073.1"/>
    </source>
</evidence>
<dbReference type="Proteomes" id="UP000011087">
    <property type="component" value="Unassembled WGS sequence"/>
</dbReference>
<dbReference type="AlphaFoldDB" id="L1JBZ6"/>
<reference evidence="3" key="3">
    <citation type="submission" date="2015-06" db="UniProtKB">
        <authorList>
            <consortium name="EnsemblProtists"/>
        </authorList>
    </citation>
    <scope>IDENTIFICATION</scope>
</reference>
<accession>L1JBZ6</accession>
<dbReference type="PaxDb" id="55529-EKX46073"/>
<evidence type="ECO:0000313" key="3">
    <source>
        <dbReference type="EnsemblProtists" id="EKX46073"/>
    </source>
</evidence>